<dbReference type="RefSeq" id="WP_028106345.1">
    <property type="nucleotide sequence ID" value="NZ_LVVL01000001.1"/>
</dbReference>
<name>A0ABX2VBB6_9BACL</name>
<evidence type="ECO:0000313" key="2">
    <source>
        <dbReference type="EMBL" id="OAN15514.1"/>
    </source>
</evidence>
<dbReference type="Proteomes" id="UP000078447">
    <property type="component" value="Unassembled WGS sequence"/>
</dbReference>
<gene>
    <name evidence="2" type="ORF">A3783_06150</name>
</gene>
<accession>A0ABX2VBB6</accession>
<dbReference type="EMBL" id="LVVL01000001">
    <property type="protein sequence ID" value="OAN15514.1"/>
    <property type="molecule type" value="Genomic_DNA"/>
</dbReference>
<evidence type="ECO:0000256" key="1">
    <source>
        <dbReference type="SAM" id="Phobius"/>
    </source>
</evidence>
<keyword evidence="1" id="KW-1133">Transmembrane helix</keyword>
<feature type="transmembrane region" description="Helical" evidence="1">
    <location>
        <begin position="6"/>
        <end position="29"/>
    </location>
</feature>
<organism evidence="2 3">
    <name type="scientific">Exiguobacterium undae</name>
    <dbReference type="NCBI Taxonomy" id="169177"/>
    <lineage>
        <taxon>Bacteria</taxon>
        <taxon>Bacillati</taxon>
        <taxon>Bacillota</taxon>
        <taxon>Bacilli</taxon>
        <taxon>Bacillales</taxon>
        <taxon>Bacillales Family XII. Incertae Sedis</taxon>
        <taxon>Exiguobacterium</taxon>
    </lineage>
</organism>
<protein>
    <submittedName>
        <fullName evidence="2">Uncharacterized protein</fullName>
    </submittedName>
</protein>
<reference evidence="2 3" key="1">
    <citation type="submission" date="2016-03" db="EMBL/GenBank/DDBJ databases">
        <authorList>
            <person name="Cho S.-Y."/>
            <person name="Lim S."/>
            <person name="Kim H."/>
            <person name="Soh E.H."/>
            <person name="Moon J.S."/>
        </authorList>
    </citation>
    <scope>NUCLEOTIDE SEQUENCE [LARGE SCALE GENOMIC DNA]</scope>
    <source>
        <strain evidence="2 3">KCTC 3810</strain>
    </source>
</reference>
<evidence type="ECO:0000313" key="3">
    <source>
        <dbReference type="Proteomes" id="UP000078447"/>
    </source>
</evidence>
<keyword evidence="1" id="KW-0472">Membrane</keyword>
<sequence length="146" mass="17113">MNSEIITYFFIFLLGVSFFLPACYLLVLHFDNKQHSFFKKLKWTGILLIGLLCLWMTMPSFTEMVFRDYRVLEGSCVLEPSESKGTSIDITLTETNDTFSFRDAPDLEAYGKKVPYYCRVTTTRNQAFEINYRVYDKNTKKLLYAN</sequence>
<proteinExistence type="predicted"/>
<keyword evidence="3" id="KW-1185">Reference proteome</keyword>
<comment type="caution">
    <text evidence="2">The sequence shown here is derived from an EMBL/GenBank/DDBJ whole genome shotgun (WGS) entry which is preliminary data.</text>
</comment>
<feature type="transmembrane region" description="Helical" evidence="1">
    <location>
        <begin position="41"/>
        <end position="58"/>
    </location>
</feature>
<keyword evidence="1" id="KW-0812">Transmembrane</keyword>